<dbReference type="AlphaFoldDB" id="A0A660SN70"/>
<feature type="transmembrane region" description="Helical" evidence="1">
    <location>
        <begin position="12"/>
        <end position="32"/>
    </location>
</feature>
<comment type="caution">
    <text evidence="2">The sequence shown here is derived from an EMBL/GenBank/DDBJ whole genome shotgun (WGS) entry which is preliminary data.</text>
</comment>
<sequence>MKIRKEVTIKMIEILFLIYIVCLLLSLLNRSYENNNTKEVKSKITINKTTLSMESSNNSGEYILFHQGKTDNFESFFQEIIKSLKNKNFKEKL</sequence>
<evidence type="ECO:0000313" key="2">
    <source>
        <dbReference type="EMBL" id="RKX72237.1"/>
    </source>
</evidence>
<dbReference type="EMBL" id="QNBD01000037">
    <property type="protein sequence ID" value="RKX72237.1"/>
    <property type="molecule type" value="Genomic_DNA"/>
</dbReference>
<keyword evidence="1" id="KW-0812">Transmembrane</keyword>
<protein>
    <submittedName>
        <fullName evidence="2">Uncharacterized protein</fullName>
    </submittedName>
</protein>
<keyword evidence="1" id="KW-0472">Membrane</keyword>
<keyword evidence="1" id="KW-1133">Transmembrane helix</keyword>
<accession>A0A660SN70</accession>
<reference evidence="2 3" key="1">
    <citation type="submission" date="2018-06" db="EMBL/GenBank/DDBJ databases">
        <title>Extensive metabolic versatility and redundancy in microbially diverse, dynamic hydrothermal sediments.</title>
        <authorList>
            <person name="Dombrowski N."/>
            <person name="Teske A."/>
            <person name="Baker B.J."/>
        </authorList>
    </citation>
    <scope>NUCLEOTIDE SEQUENCE [LARGE SCALE GENOMIC DNA]</scope>
    <source>
        <strain evidence="2">B10_G13</strain>
    </source>
</reference>
<proteinExistence type="predicted"/>
<evidence type="ECO:0000256" key="1">
    <source>
        <dbReference type="SAM" id="Phobius"/>
    </source>
</evidence>
<dbReference type="Proteomes" id="UP000271125">
    <property type="component" value="Unassembled WGS sequence"/>
</dbReference>
<organism evidence="2 3">
    <name type="scientific">candidate division TA06 bacterium</name>
    <dbReference type="NCBI Taxonomy" id="2250710"/>
    <lineage>
        <taxon>Bacteria</taxon>
        <taxon>Bacteria division TA06</taxon>
    </lineage>
</organism>
<evidence type="ECO:0000313" key="3">
    <source>
        <dbReference type="Proteomes" id="UP000271125"/>
    </source>
</evidence>
<gene>
    <name evidence="2" type="ORF">DRP43_01220</name>
</gene>
<name>A0A660SN70_UNCT6</name>